<keyword evidence="5" id="KW-1185">Reference proteome</keyword>
<dbReference type="EMBL" id="FOFB01000030">
    <property type="protein sequence ID" value="SER24939.1"/>
    <property type="molecule type" value="Genomic_DNA"/>
</dbReference>
<dbReference type="STRING" id="478744.SAMN05444359_13026"/>
<evidence type="ECO:0000256" key="1">
    <source>
        <dbReference type="SAM" id="Phobius"/>
    </source>
</evidence>
<feature type="domain" description="CHAT" evidence="3">
    <location>
        <begin position="599"/>
        <end position="863"/>
    </location>
</feature>
<evidence type="ECO:0000259" key="3">
    <source>
        <dbReference type="Pfam" id="PF12770"/>
    </source>
</evidence>
<evidence type="ECO:0000313" key="4">
    <source>
        <dbReference type="EMBL" id="SER24939.1"/>
    </source>
</evidence>
<evidence type="ECO:0000256" key="2">
    <source>
        <dbReference type="SAM" id="SignalP"/>
    </source>
</evidence>
<dbReference type="PANTHER" id="PTHR10098:SF108">
    <property type="entry name" value="TETRATRICOPEPTIDE REPEAT PROTEIN 28"/>
    <property type="match status" value="1"/>
</dbReference>
<dbReference type="PANTHER" id="PTHR10098">
    <property type="entry name" value="RAPSYN-RELATED"/>
    <property type="match status" value="1"/>
</dbReference>
<reference evidence="5" key="1">
    <citation type="submission" date="2016-10" db="EMBL/GenBank/DDBJ databases">
        <authorList>
            <person name="Varghese N."/>
            <person name="Submissions S."/>
        </authorList>
    </citation>
    <scope>NUCLEOTIDE SEQUENCE [LARGE SCALE GENOMIC DNA]</scope>
    <source>
        <strain evidence="5">DSM 24740</strain>
    </source>
</reference>
<dbReference type="InterPro" id="IPR011990">
    <property type="entry name" value="TPR-like_helical_dom_sf"/>
</dbReference>
<gene>
    <name evidence="4" type="ORF">SAMN05444359_13026</name>
</gene>
<keyword evidence="1" id="KW-1133">Transmembrane helix</keyword>
<dbReference type="RefSeq" id="WP_090172411.1">
    <property type="nucleotide sequence ID" value="NZ_FOFB01000030.1"/>
</dbReference>
<protein>
    <submittedName>
        <fullName evidence="4">CHAT domain-containing protein</fullName>
    </submittedName>
</protein>
<keyword evidence="1" id="KW-0812">Transmembrane</keyword>
<dbReference type="InParanoid" id="A0A1H9MN49"/>
<evidence type="ECO:0000313" key="5">
    <source>
        <dbReference type="Proteomes" id="UP000199021"/>
    </source>
</evidence>
<dbReference type="InterPro" id="IPR024983">
    <property type="entry name" value="CHAT_dom"/>
</dbReference>
<sequence>MDAKNYTVLNTGKKSVWGLLVLLCFSGAIAAQDMRARPQDALKAEADSNYLRALDLYNADAYDSAAYWFKKAVDIREELYAGNPTVELGKANSNLGSSLLLNGDYFAAEPPLRRAIEVFQQLDTVPEFRVARARNELISAWTERGDFDLAERMAQLVYRRAKEEGDLENTLSGLLNLSNLFLRKEAYEASKKSSRELRSYVISLIAQASPAEREDFYLDLYLAYAHQNLALGLTKTDSLSQAETYYLIAIPTLMANGDVANLQIARNNLALGYLRTNQLMAAKQSIDIARDLQQSFYDQRNLSVTEDHYGEYYLKQGEPAKALAAFQRAQAALIEGYQPTAPGDVPPDEALRNSPFQTDLFIYLGDQARALEALIETGKDYEIPQLNVYRTTDRLIDFIRENHSGGATKLFWRQKVMPVYEAAIRRCHASGRTTEAFHFFEKSKAVLLYEALAGNDALSRLPDSLRMHYNILSQRITDAEGDTLAYLKATDERAAFQRQLEQDYPAYRQAGMELSVIEPMAFYERHLRPEGKILVHYLFGLQRTYAMTLDGDGVHTFDLGRSDSLSAIAQKMVEYFATSSEIVNDPAGYARAAHATYLAFIKPLHLPPGPLLLIPDGPLTYLPFSAMVTEAVTDVRLGQLPYLLQRHPVSFIHSASLLDRGRAAAPLTDPVTAFAPFTDGSATPDYPVLPFEQDELSELQKHFAIDLFRDQQASLNQFVEEAASARILHLSTHAFSTTGTASPHIAFHDSLLYLRDLYHQQISAEMVVLSACQTNIGQLASGEGVLGLGRGFLRAGAGSIIASLWNVNAFGSGHILRGFYDQLGQGSKRGMALHEAQLGYLADESISQRNKSPYLWAGFTYYGPDEALQLEPCSGGWGWLWLAVAGLLLLVGWLVLSGSLWAEDA</sequence>
<feature type="signal peptide" evidence="2">
    <location>
        <begin position="1"/>
        <end position="30"/>
    </location>
</feature>
<dbReference type="AlphaFoldDB" id="A0A1H9MN49"/>
<accession>A0A1H9MN49</accession>
<feature type="transmembrane region" description="Helical" evidence="1">
    <location>
        <begin position="879"/>
        <end position="902"/>
    </location>
</feature>
<dbReference type="Pfam" id="PF12770">
    <property type="entry name" value="CHAT"/>
    <property type="match status" value="1"/>
</dbReference>
<name>A0A1H9MN49_9BACT</name>
<proteinExistence type="predicted"/>
<dbReference type="Gene3D" id="1.25.40.10">
    <property type="entry name" value="Tetratricopeptide repeat domain"/>
    <property type="match status" value="2"/>
</dbReference>
<organism evidence="4 5">
    <name type="scientific">Neolewinella agarilytica</name>
    <dbReference type="NCBI Taxonomy" id="478744"/>
    <lineage>
        <taxon>Bacteria</taxon>
        <taxon>Pseudomonadati</taxon>
        <taxon>Bacteroidota</taxon>
        <taxon>Saprospiria</taxon>
        <taxon>Saprospirales</taxon>
        <taxon>Lewinellaceae</taxon>
        <taxon>Neolewinella</taxon>
    </lineage>
</organism>
<feature type="chain" id="PRO_5011520242" evidence="2">
    <location>
        <begin position="31"/>
        <end position="905"/>
    </location>
</feature>
<keyword evidence="2" id="KW-0732">Signal</keyword>
<dbReference type="SUPFAM" id="SSF48452">
    <property type="entry name" value="TPR-like"/>
    <property type="match status" value="2"/>
</dbReference>
<dbReference type="OrthoDB" id="9771112at2"/>
<dbReference type="Proteomes" id="UP000199021">
    <property type="component" value="Unassembled WGS sequence"/>
</dbReference>
<keyword evidence="1" id="KW-0472">Membrane</keyword>